<accession>A0A512C1E3</accession>
<feature type="transmembrane region" description="Helical" evidence="1">
    <location>
        <begin position="54"/>
        <end position="81"/>
    </location>
</feature>
<sequence length="91" mass="9657">MDIVTSTDFAQNSKAHRGRQFVTPQDAESVLVVVGSSWICAAVTLVLFGKLNLILLLAVVGFITGVVVLSSGLSLLTVIALQKLSVRFKQG</sequence>
<organism evidence="2 3">
    <name type="scientific">Microvirga aerophila</name>
    <dbReference type="NCBI Taxonomy" id="670291"/>
    <lineage>
        <taxon>Bacteria</taxon>
        <taxon>Pseudomonadati</taxon>
        <taxon>Pseudomonadota</taxon>
        <taxon>Alphaproteobacteria</taxon>
        <taxon>Hyphomicrobiales</taxon>
        <taxon>Methylobacteriaceae</taxon>
        <taxon>Microvirga</taxon>
    </lineage>
</organism>
<dbReference type="EMBL" id="BJYU01000146">
    <property type="protein sequence ID" value="GEO18032.1"/>
    <property type="molecule type" value="Genomic_DNA"/>
</dbReference>
<keyword evidence="3" id="KW-1185">Reference proteome</keyword>
<comment type="caution">
    <text evidence="2">The sequence shown here is derived from an EMBL/GenBank/DDBJ whole genome shotgun (WGS) entry which is preliminary data.</text>
</comment>
<dbReference type="RefSeq" id="WP_147022804.1">
    <property type="nucleotide sequence ID" value="NZ_BJYU01000146.1"/>
</dbReference>
<keyword evidence="1" id="KW-1133">Transmembrane helix</keyword>
<evidence type="ECO:0000313" key="2">
    <source>
        <dbReference type="EMBL" id="GEO18032.1"/>
    </source>
</evidence>
<evidence type="ECO:0000256" key="1">
    <source>
        <dbReference type="SAM" id="Phobius"/>
    </source>
</evidence>
<reference evidence="2 3" key="1">
    <citation type="submission" date="2019-07" db="EMBL/GenBank/DDBJ databases">
        <title>Whole genome shotgun sequence of Microvirga aerophila NBRC 106136.</title>
        <authorList>
            <person name="Hosoyama A."/>
            <person name="Uohara A."/>
            <person name="Ohji S."/>
            <person name="Ichikawa N."/>
        </authorList>
    </citation>
    <scope>NUCLEOTIDE SEQUENCE [LARGE SCALE GENOMIC DNA]</scope>
    <source>
        <strain evidence="2 3">NBRC 106136</strain>
    </source>
</reference>
<name>A0A512C1E3_9HYPH</name>
<proteinExistence type="predicted"/>
<dbReference type="AlphaFoldDB" id="A0A512C1E3"/>
<dbReference type="Proteomes" id="UP000321085">
    <property type="component" value="Unassembled WGS sequence"/>
</dbReference>
<feature type="transmembrane region" description="Helical" evidence="1">
    <location>
        <begin position="29"/>
        <end position="48"/>
    </location>
</feature>
<keyword evidence="1" id="KW-0472">Membrane</keyword>
<protein>
    <submittedName>
        <fullName evidence="2">Uncharacterized protein</fullName>
    </submittedName>
</protein>
<gene>
    <name evidence="2" type="ORF">MAE02_57280</name>
</gene>
<evidence type="ECO:0000313" key="3">
    <source>
        <dbReference type="Proteomes" id="UP000321085"/>
    </source>
</evidence>
<keyword evidence="1" id="KW-0812">Transmembrane</keyword>